<dbReference type="RefSeq" id="WP_340338033.1">
    <property type="nucleotide sequence ID" value="NZ_JBBKZS010000013.1"/>
</dbReference>
<proteinExistence type="predicted"/>
<keyword evidence="2" id="KW-1185">Reference proteome</keyword>
<protein>
    <submittedName>
        <fullName evidence="1">Uncharacterized protein</fullName>
    </submittedName>
</protein>
<evidence type="ECO:0000313" key="1">
    <source>
        <dbReference type="EMBL" id="MEJ8857968.1"/>
    </source>
</evidence>
<dbReference type="Proteomes" id="UP001367030">
    <property type="component" value="Unassembled WGS sequence"/>
</dbReference>
<gene>
    <name evidence="1" type="ORF">WKW79_25590</name>
</gene>
<comment type="caution">
    <text evidence="1">The sequence shown here is derived from an EMBL/GenBank/DDBJ whole genome shotgun (WGS) entry which is preliminary data.</text>
</comment>
<dbReference type="EMBL" id="JBBKZS010000013">
    <property type="protein sequence ID" value="MEJ8857968.1"/>
    <property type="molecule type" value="Genomic_DNA"/>
</dbReference>
<evidence type="ECO:0000313" key="2">
    <source>
        <dbReference type="Proteomes" id="UP001367030"/>
    </source>
</evidence>
<reference evidence="1 2" key="1">
    <citation type="submission" date="2024-03" db="EMBL/GenBank/DDBJ databases">
        <title>Novel species of the genus Variovorax.</title>
        <authorList>
            <person name="Liu Q."/>
            <person name="Xin Y.-H."/>
        </authorList>
    </citation>
    <scope>NUCLEOTIDE SEQUENCE [LARGE SCALE GENOMIC DNA]</scope>
    <source>
        <strain evidence="1 2">KACC 18901</strain>
    </source>
</reference>
<sequence>MALKGKGFMAVWHDIKTEGEAEYSLWHTREHMPERVSTPGFLRGRRFVDWSLDKHRWYTLYEGAETETFSSDVYRAKLNSPTPWTTRMQPNFLNFVRSACETIATNGVGTGGAMATVRVHYKDGGADAFRAAAKALADNLLQLDGVTGVHIGWANPTVTRVKTKETELRADTGEDIFDAVVHVEGVGRPEVTAVMKEVERQIAATGVVRLQEAAVYDLAYLLESEEL</sequence>
<organism evidence="1 2">
    <name type="scientific">Variovorax robiniae</name>
    <dbReference type="NCBI Taxonomy" id="1836199"/>
    <lineage>
        <taxon>Bacteria</taxon>
        <taxon>Pseudomonadati</taxon>
        <taxon>Pseudomonadota</taxon>
        <taxon>Betaproteobacteria</taxon>
        <taxon>Burkholderiales</taxon>
        <taxon>Comamonadaceae</taxon>
        <taxon>Variovorax</taxon>
    </lineage>
</organism>
<name>A0ABU8XDU9_9BURK</name>
<accession>A0ABU8XDU9</accession>